<comment type="similarity">
    <text evidence="12">Belongs to the SEDS family. FtsW subfamily.</text>
</comment>
<evidence type="ECO:0000256" key="5">
    <source>
        <dbReference type="ARBA" id="ARBA00022692"/>
    </source>
</evidence>
<sequence length="448" mass="47358">MLDSKGRQKKPRRAQSLVSGRSAANGAAERSRSATKARSKRSGVGKVSAAVGLSAGGKGRPANTSYVGWRNIFNPVWCYNGFITSVGALTVFGLLMVFSSSSVEMVADGESPWTQVFSQALYGFLGVIVALIAMHLPLVLYKRASFGFLLFGFMLQALTFSPLGISVNGNSGWIGFGPISFQPAEILKLALCLWLPIALGSSQKRVKSEGPLKAYWVPALGFIIAFGLIMVGKDLGTAMIIVLIGVVAFLLGGFPIRWLLSIGAVGAVGIVGVFVLGNNNRMSRILAAYQPCSASDAQGVCYQSIHGLYAMASGGLTGVGLGNSREKWNYLPEAHNDFIFAVIGEELGFIGACMVILAFIVMGWCLVRVAWLSRDGYARMVMVGIAAWIVGQAMINICVVLGILPVMGLPLPFVSAGGTALIMCLISAGVAARMMRSLPEIRGAVTEA</sequence>
<evidence type="ECO:0000256" key="19">
    <source>
        <dbReference type="SAM" id="Phobius"/>
    </source>
</evidence>
<accession>A0A971CZB1</accession>
<keyword evidence="9 19" id="KW-0472">Membrane</keyword>
<evidence type="ECO:0000256" key="17">
    <source>
        <dbReference type="ARBA" id="ARBA00049966"/>
    </source>
</evidence>
<dbReference type="GO" id="GO:0008955">
    <property type="term" value="F:peptidoglycan glycosyltransferase activity"/>
    <property type="evidence" value="ECO:0007669"/>
    <property type="project" value="UniProtKB-EC"/>
</dbReference>
<keyword evidence="6" id="KW-0133">Cell shape</keyword>
<dbReference type="AlphaFoldDB" id="A0A971CZB1"/>
<feature type="transmembrane region" description="Helical" evidence="19">
    <location>
        <begin position="413"/>
        <end position="432"/>
    </location>
</feature>
<dbReference type="InterPro" id="IPR018365">
    <property type="entry name" value="Cell_cycle_FtsW-rel_CS"/>
</dbReference>
<comment type="pathway">
    <text evidence="2">Cell wall biogenesis; peptidoglycan biosynthesis.</text>
</comment>
<dbReference type="RefSeq" id="WP_273173792.1">
    <property type="nucleotide sequence ID" value="NZ_JAAXZR010000021.1"/>
</dbReference>
<feature type="transmembrane region" description="Helical" evidence="19">
    <location>
        <begin position="179"/>
        <end position="200"/>
    </location>
</feature>
<comment type="catalytic activity">
    <reaction evidence="16">
        <text>[GlcNAc-(1-&gt;4)-Mur2Ac(oyl-L-Ala-gamma-D-Glu-L-Lys-D-Ala-D-Ala)](n)-di-trans,octa-cis-undecaprenyl diphosphate + beta-D-GlcNAc-(1-&gt;4)-Mur2Ac(oyl-L-Ala-gamma-D-Glu-L-Lys-D-Ala-D-Ala)-di-trans,octa-cis-undecaprenyl diphosphate = [GlcNAc-(1-&gt;4)-Mur2Ac(oyl-L-Ala-gamma-D-Glu-L-Lys-D-Ala-D-Ala)](n+1)-di-trans,octa-cis-undecaprenyl diphosphate + di-trans,octa-cis-undecaprenyl diphosphate + H(+)</text>
        <dbReference type="Rhea" id="RHEA:23708"/>
        <dbReference type="Rhea" id="RHEA-COMP:9602"/>
        <dbReference type="Rhea" id="RHEA-COMP:9603"/>
        <dbReference type="ChEBI" id="CHEBI:15378"/>
        <dbReference type="ChEBI" id="CHEBI:58405"/>
        <dbReference type="ChEBI" id="CHEBI:60033"/>
        <dbReference type="ChEBI" id="CHEBI:78435"/>
        <dbReference type="EC" id="2.4.99.28"/>
    </reaction>
</comment>
<evidence type="ECO:0000256" key="8">
    <source>
        <dbReference type="ARBA" id="ARBA00022989"/>
    </source>
</evidence>
<keyword evidence="3" id="KW-0328">Glycosyltransferase</keyword>
<comment type="subcellular location">
    <subcellularLocation>
        <location evidence="1">Membrane</location>
        <topology evidence="1">Multi-pass membrane protein</topology>
    </subcellularLocation>
</comment>
<evidence type="ECO:0000256" key="10">
    <source>
        <dbReference type="ARBA" id="ARBA00032370"/>
    </source>
</evidence>
<reference evidence="20" key="2">
    <citation type="submission" date="2020-01" db="EMBL/GenBank/DDBJ databases">
        <authorList>
            <person name="Campanaro S."/>
        </authorList>
    </citation>
    <scope>NUCLEOTIDE SEQUENCE</scope>
    <source>
        <strain evidence="20">AS01afH2WH_6</strain>
    </source>
</reference>
<feature type="transmembrane region" description="Helical" evidence="19">
    <location>
        <begin position="258"/>
        <end position="277"/>
    </location>
</feature>
<keyword evidence="4" id="KW-0808">Transferase</keyword>
<feature type="transmembrane region" description="Helical" evidence="19">
    <location>
        <begin position="120"/>
        <end position="141"/>
    </location>
</feature>
<proteinExistence type="inferred from homology"/>
<evidence type="ECO:0000256" key="13">
    <source>
        <dbReference type="ARBA" id="ARBA00041185"/>
    </source>
</evidence>
<dbReference type="EMBL" id="JAAXZR010000021">
    <property type="protein sequence ID" value="NLT79830.1"/>
    <property type="molecule type" value="Genomic_DNA"/>
</dbReference>
<dbReference type="PROSITE" id="PS00428">
    <property type="entry name" value="FTSW_RODA_SPOVE"/>
    <property type="match status" value="1"/>
</dbReference>
<feature type="transmembrane region" description="Helical" evidence="19">
    <location>
        <begin position="235"/>
        <end position="251"/>
    </location>
</feature>
<dbReference type="GO" id="GO:0008360">
    <property type="term" value="P:regulation of cell shape"/>
    <property type="evidence" value="ECO:0007669"/>
    <property type="project" value="UniProtKB-KW"/>
</dbReference>
<name>A0A971CZB1_9BIFI</name>
<feature type="transmembrane region" description="Helical" evidence="19">
    <location>
        <begin position="383"/>
        <end position="407"/>
    </location>
</feature>
<evidence type="ECO:0000256" key="18">
    <source>
        <dbReference type="SAM" id="MobiDB-lite"/>
    </source>
</evidence>
<dbReference type="InterPro" id="IPR001182">
    <property type="entry name" value="FtsW/RodA"/>
</dbReference>
<keyword evidence="7" id="KW-0573">Peptidoglycan synthesis</keyword>
<comment type="function">
    <text evidence="17">Peptidoglycan polymerase that is essential for cell division.</text>
</comment>
<feature type="transmembrane region" description="Helical" evidence="19">
    <location>
        <begin position="347"/>
        <end position="371"/>
    </location>
</feature>
<evidence type="ECO:0000256" key="6">
    <source>
        <dbReference type="ARBA" id="ARBA00022960"/>
    </source>
</evidence>
<feature type="transmembrane region" description="Helical" evidence="19">
    <location>
        <begin position="148"/>
        <end position="167"/>
    </location>
</feature>
<evidence type="ECO:0000256" key="14">
    <source>
        <dbReference type="ARBA" id="ARBA00041418"/>
    </source>
</evidence>
<dbReference type="EC" id="2.4.99.28" evidence="15"/>
<evidence type="ECO:0000256" key="4">
    <source>
        <dbReference type="ARBA" id="ARBA00022679"/>
    </source>
</evidence>
<evidence type="ECO:0000256" key="12">
    <source>
        <dbReference type="ARBA" id="ARBA00038053"/>
    </source>
</evidence>
<feature type="transmembrane region" description="Helical" evidence="19">
    <location>
        <begin position="77"/>
        <end position="100"/>
    </location>
</feature>
<dbReference type="PANTHER" id="PTHR30474">
    <property type="entry name" value="CELL CYCLE PROTEIN"/>
    <property type="match status" value="1"/>
</dbReference>
<evidence type="ECO:0000256" key="16">
    <source>
        <dbReference type="ARBA" id="ARBA00049902"/>
    </source>
</evidence>
<dbReference type="GO" id="GO:0009252">
    <property type="term" value="P:peptidoglycan biosynthetic process"/>
    <property type="evidence" value="ECO:0007669"/>
    <property type="project" value="UniProtKB-KW"/>
</dbReference>
<dbReference type="Pfam" id="PF01098">
    <property type="entry name" value="FTSW_RODA_SPOVE"/>
    <property type="match status" value="1"/>
</dbReference>
<dbReference type="Proteomes" id="UP000767327">
    <property type="component" value="Unassembled WGS sequence"/>
</dbReference>
<dbReference type="GO" id="GO:0015648">
    <property type="term" value="F:lipid-linked peptidoglycan transporter activity"/>
    <property type="evidence" value="ECO:0007669"/>
    <property type="project" value="TreeGrafter"/>
</dbReference>
<keyword evidence="20" id="KW-0131">Cell cycle</keyword>
<dbReference type="GO" id="GO:0005886">
    <property type="term" value="C:plasma membrane"/>
    <property type="evidence" value="ECO:0007669"/>
    <property type="project" value="TreeGrafter"/>
</dbReference>
<keyword evidence="20" id="KW-0132">Cell division</keyword>
<evidence type="ECO:0000256" key="11">
    <source>
        <dbReference type="ARBA" id="ARBA00033270"/>
    </source>
</evidence>
<feature type="transmembrane region" description="Helical" evidence="19">
    <location>
        <begin position="212"/>
        <end position="229"/>
    </location>
</feature>
<gene>
    <name evidence="20" type="ORF">GXW98_06070</name>
</gene>
<evidence type="ECO:0000256" key="15">
    <source>
        <dbReference type="ARBA" id="ARBA00044770"/>
    </source>
</evidence>
<reference evidence="20" key="1">
    <citation type="journal article" date="2020" name="Biotechnol. Biofuels">
        <title>New insights from the biogas microbiome by comprehensive genome-resolved metagenomics of nearly 1600 species originating from multiple anaerobic digesters.</title>
        <authorList>
            <person name="Campanaro S."/>
            <person name="Treu L."/>
            <person name="Rodriguez-R L.M."/>
            <person name="Kovalovszki A."/>
            <person name="Ziels R.M."/>
            <person name="Maus I."/>
            <person name="Zhu X."/>
            <person name="Kougias P.G."/>
            <person name="Basile A."/>
            <person name="Luo G."/>
            <person name="Schluter A."/>
            <person name="Konstantinidis K.T."/>
            <person name="Angelidaki I."/>
        </authorList>
    </citation>
    <scope>NUCLEOTIDE SEQUENCE</scope>
    <source>
        <strain evidence="20">AS01afH2WH_6</strain>
    </source>
</reference>
<dbReference type="PANTHER" id="PTHR30474:SF2">
    <property type="entry name" value="PEPTIDOGLYCAN GLYCOSYLTRANSFERASE FTSW-RELATED"/>
    <property type="match status" value="1"/>
</dbReference>
<evidence type="ECO:0000256" key="3">
    <source>
        <dbReference type="ARBA" id="ARBA00022676"/>
    </source>
</evidence>
<evidence type="ECO:0000256" key="1">
    <source>
        <dbReference type="ARBA" id="ARBA00004141"/>
    </source>
</evidence>
<keyword evidence="8 19" id="KW-1133">Transmembrane helix</keyword>
<evidence type="ECO:0000313" key="21">
    <source>
        <dbReference type="Proteomes" id="UP000767327"/>
    </source>
</evidence>
<feature type="compositionally biased region" description="Basic residues" evidence="18">
    <location>
        <begin position="33"/>
        <end position="43"/>
    </location>
</feature>
<dbReference type="GO" id="GO:0032153">
    <property type="term" value="C:cell division site"/>
    <property type="evidence" value="ECO:0007669"/>
    <property type="project" value="TreeGrafter"/>
</dbReference>
<organism evidence="20 21">
    <name type="scientific">Bifidobacterium crudilactis</name>
    <dbReference type="NCBI Taxonomy" id="327277"/>
    <lineage>
        <taxon>Bacteria</taxon>
        <taxon>Bacillati</taxon>
        <taxon>Actinomycetota</taxon>
        <taxon>Actinomycetes</taxon>
        <taxon>Bifidobacteriales</taxon>
        <taxon>Bifidobacteriaceae</taxon>
        <taxon>Bifidobacterium</taxon>
    </lineage>
</organism>
<evidence type="ECO:0000256" key="2">
    <source>
        <dbReference type="ARBA" id="ARBA00004752"/>
    </source>
</evidence>
<evidence type="ECO:0000256" key="7">
    <source>
        <dbReference type="ARBA" id="ARBA00022984"/>
    </source>
</evidence>
<protein>
    <recommendedName>
        <fullName evidence="13">Probable peptidoglycan glycosyltransferase FtsW</fullName>
        <ecNumber evidence="15">2.4.99.28</ecNumber>
    </recommendedName>
    <alternativeName>
        <fullName evidence="14">Cell division protein FtsW</fullName>
    </alternativeName>
    <alternativeName>
        <fullName evidence="11">Cell wall polymerase</fullName>
    </alternativeName>
    <alternativeName>
        <fullName evidence="10">Peptidoglycan polymerase</fullName>
    </alternativeName>
</protein>
<evidence type="ECO:0000256" key="9">
    <source>
        <dbReference type="ARBA" id="ARBA00023136"/>
    </source>
</evidence>
<dbReference type="GO" id="GO:0051301">
    <property type="term" value="P:cell division"/>
    <property type="evidence" value="ECO:0007669"/>
    <property type="project" value="UniProtKB-KW"/>
</dbReference>
<comment type="caution">
    <text evidence="20">The sequence shown here is derived from an EMBL/GenBank/DDBJ whole genome shotgun (WGS) entry which is preliminary data.</text>
</comment>
<evidence type="ECO:0000313" key="20">
    <source>
        <dbReference type="EMBL" id="NLT79830.1"/>
    </source>
</evidence>
<keyword evidence="5 19" id="KW-0812">Transmembrane</keyword>
<feature type="region of interest" description="Disordered" evidence="18">
    <location>
        <begin position="1"/>
        <end position="43"/>
    </location>
</feature>